<gene>
    <name evidence="3" type="primary">LOC116294332</name>
</gene>
<evidence type="ECO:0000313" key="3">
    <source>
        <dbReference type="RefSeq" id="XP_031557777.1"/>
    </source>
</evidence>
<dbReference type="RefSeq" id="XP_031557777.1">
    <property type="nucleotide sequence ID" value="XM_031701917.1"/>
</dbReference>
<evidence type="ECO:0000256" key="1">
    <source>
        <dbReference type="SAM" id="MobiDB-lite"/>
    </source>
</evidence>
<dbReference type="FunCoup" id="A0A6P8HYT6">
    <property type="interactions" value="5"/>
</dbReference>
<name>A0A6P8HYT6_ACTTE</name>
<protein>
    <submittedName>
        <fullName evidence="3">Uncharacterized protein C20orf85 homolog</fullName>
    </submittedName>
</protein>
<organism evidence="2 3">
    <name type="scientific">Actinia tenebrosa</name>
    <name type="common">Australian red waratah sea anemone</name>
    <dbReference type="NCBI Taxonomy" id="6105"/>
    <lineage>
        <taxon>Eukaryota</taxon>
        <taxon>Metazoa</taxon>
        <taxon>Cnidaria</taxon>
        <taxon>Anthozoa</taxon>
        <taxon>Hexacorallia</taxon>
        <taxon>Actiniaria</taxon>
        <taxon>Actiniidae</taxon>
        <taxon>Actinia</taxon>
    </lineage>
</organism>
<dbReference type="InterPro" id="IPR020339">
    <property type="entry name" value="C20orf85-like"/>
</dbReference>
<dbReference type="Pfam" id="PF14945">
    <property type="entry name" value="LLC1"/>
    <property type="match status" value="1"/>
</dbReference>
<dbReference type="InParanoid" id="A0A6P8HYT6"/>
<dbReference type="GeneID" id="116294332"/>
<accession>A0A6P8HYT6</accession>
<reference evidence="3" key="1">
    <citation type="submission" date="2025-08" db="UniProtKB">
        <authorList>
            <consortium name="RefSeq"/>
        </authorList>
    </citation>
    <scope>IDENTIFICATION</scope>
    <source>
        <tissue evidence="3">Tentacle</tissue>
    </source>
</reference>
<evidence type="ECO:0000313" key="2">
    <source>
        <dbReference type="Proteomes" id="UP000515163"/>
    </source>
</evidence>
<proteinExistence type="predicted"/>
<dbReference type="AlphaFoldDB" id="A0A6P8HYT6"/>
<dbReference type="PANTHER" id="PTHR31909">
    <property type="entry name" value="CHROMOSOME 20 ORF85 FAMILY MEMBER"/>
    <property type="match status" value="1"/>
</dbReference>
<dbReference type="PANTHER" id="PTHR31909:SF3">
    <property type="entry name" value="SIMILAR TO PROTEIN C20ORF85 HOMOLOG"/>
    <property type="match status" value="1"/>
</dbReference>
<feature type="region of interest" description="Disordered" evidence="1">
    <location>
        <begin position="59"/>
        <end position="93"/>
    </location>
</feature>
<feature type="compositionally biased region" description="Basic and acidic residues" evidence="1">
    <location>
        <begin position="62"/>
        <end position="85"/>
    </location>
</feature>
<dbReference type="OrthoDB" id="10031946at2759"/>
<sequence>MYGRGSTKICNFVHVDEIWKDHVKLELTAQRKWPEKWGFLSKTYQQLEDDLLTIGEDTTEQNLKEASKPKDKDVSIPTPQEDKKPPVPFPKTDSQMIGWRLHYQTPKSMKYMSSCGKKDIIKQLGWPREGC</sequence>
<keyword evidence="2" id="KW-1185">Reference proteome</keyword>
<dbReference type="KEGG" id="aten:116294332"/>
<dbReference type="Proteomes" id="UP000515163">
    <property type="component" value="Unplaced"/>
</dbReference>